<dbReference type="Proteomes" id="UP000050794">
    <property type="component" value="Unassembled WGS sequence"/>
</dbReference>
<proteinExistence type="predicted"/>
<dbReference type="GO" id="GO:0004692">
    <property type="term" value="F:cGMP-dependent protein kinase activity"/>
    <property type="evidence" value="ECO:0007669"/>
    <property type="project" value="InterPro"/>
</dbReference>
<evidence type="ECO:0000256" key="5">
    <source>
        <dbReference type="ARBA" id="ARBA00022777"/>
    </source>
</evidence>
<dbReference type="InterPro" id="IPR011009">
    <property type="entry name" value="Kinase-like_dom_sf"/>
</dbReference>
<dbReference type="GO" id="GO:0005524">
    <property type="term" value="F:ATP binding"/>
    <property type="evidence" value="ECO:0007669"/>
    <property type="project" value="UniProtKB-KW"/>
</dbReference>
<dbReference type="Gene3D" id="1.10.510.10">
    <property type="entry name" value="Transferase(Phosphotransferase) domain 1"/>
    <property type="match status" value="1"/>
</dbReference>
<accession>A0A183VCG1</accession>
<evidence type="ECO:0000256" key="4">
    <source>
        <dbReference type="ARBA" id="ARBA00022741"/>
    </source>
</evidence>
<keyword evidence="5" id="KW-0418">Kinase</keyword>
<protein>
    <submittedName>
        <fullName evidence="11">Protein kinase domain-containing protein</fullName>
    </submittedName>
</protein>
<dbReference type="InterPro" id="IPR000961">
    <property type="entry name" value="AGC-kinase_C"/>
</dbReference>
<name>A0A183VCG1_TOXCA</name>
<dbReference type="PROSITE" id="PS50011">
    <property type="entry name" value="PROTEIN_KINASE_DOM"/>
    <property type="match status" value="1"/>
</dbReference>
<dbReference type="SUPFAM" id="SSF56112">
    <property type="entry name" value="Protein kinase-like (PK-like)"/>
    <property type="match status" value="1"/>
</dbReference>
<feature type="region of interest" description="Disordered" evidence="7">
    <location>
        <begin position="304"/>
        <end position="324"/>
    </location>
</feature>
<dbReference type="PANTHER" id="PTHR24353:SF111">
    <property type="match status" value="1"/>
</dbReference>
<evidence type="ECO:0000313" key="10">
    <source>
        <dbReference type="Proteomes" id="UP000050794"/>
    </source>
</evidence>
<dbReference type="AlphaFoldDB" id="A0A183VCG1"/>
<dbReference type="Pfam" id="PF00069">
    <property type="entry name" value="Pkinase"/>
    <property type="match status" value="1"/>
</dbReference>
<keyword evidence="3" id="KW-0808">Transferase</keyword>
<dbReference type="InterPro" id="IPR000719">
    <property type="entry name" value="Prot_kinase_dom"/>
</dbReference>
<dbReference type="PROSITE" id="PS00108">
    <property type="entry name" value="PROTEIN_KINASE_ST"/>
    <property type="match status" value="1"/>
</dbReference>
<evidence type="ECO:0000313" key="11">
    <source>
        <dbReference type="WBParaSite" id="TCNE_0001843501-mRNA-1"/>
    </source>
</evidence>
<reference evidence="11" key="1">
    <citation type="submission" date="2016-06" db="UniProtKB">
        <authorList>
            <consortium name="WormBaseParasite"/>
        </authorList>
    </citation>
    <scope>IDENTIFICATION</scope>
</reference>
<evidence type="ECO:0000256" key="1">
    <source>
        <dbReference type="ARBA" id="ARBA00022527"/>
    </source>
</evidence>
<evidence type="ECO:0000259" key="8">
    <source>
        <dbReference type="PROSITE" id="PS50011"/>
    </source>
</evidence>
<dbReference type="InterPro" id="IPR008271">
    <property type="entry name" value="Ser/Thr_kinase_AS"/>
</dbReference>
<evidence type="ECO:0000256" key="2">
    <source>
        <dbReference type="ARBA" id="ARBA00022553"/>
    </source>
</evidence>
<organism evidence="10 11">
    <name type="scientific">Toxocara canis</name>
    <name type="common">Canine roundworm</name>
    <dbReference type="NCBI Taxonomy" id="6265"/>
    <lineage>
        <taxon>Eukaryota</taxon>
        <taxon>Metazoa</taxon>
        <taxon>Ecdysozoa</taxon>
        <taxon>Nematoda</taxon>
        <taxon>Chromadorea</taxon>
        <taxon>Rhabditida</taxon>
        <taxon>Spirurina</taxon>
        <taxon>Ascaridomorpha</taxon>
        <taxon>Ascaridoidea</taxon>
        <taxon>Toxocaridae</taxon>
        <taxon>Toxocara</taxon>
    </lineage>
</organism>
<keyword evidence="1" id="KW-0723">Serine/threonine-protein kinase</keyword>
<sequence length="324" mass="37145">LSKSSVIEKEFADLQLDQLDRLVTLGVGGFGRVDLVCISGDHSKTYALKTVRKKHIVEMRQQEHIFAERDIMMEVRSQFIVRMYKTFRDTRRVYMLMEVCLGGELWTLMRTRKYFDDDSARFYVACVVEAFDYLHRRHIAYRDLKPENCLLDSRGYLKLVDLGFAKKLEKGKKTWTFCGTPEYVAPEIILNKGHDIAVDYWALGIYVCELVLGRPPFQTYTLILRGIRGLDIPNKRVSKAAASLVKKLCRDNPSERIGSGSGGIADIRKHKWFSGFDWDGLRTGSINPPILPLVTNAFDSSNFDSYPPEEDDAPEEFSGWDEGF</sequence>
<keyword evidence="10" id="KW-1185">Reference proteome</keyword>
<keyword evidence="6" id="KW-0067">ATP-binding</keyword>
<keyword evidence="2" id="KW-0597">Phosphoprotein</keyword>
<feature type="compositionally biased region" description="Acidic residues" evidence="7">
    <location>
        <begin position="307"/>
        <end position="324"/>
    </location>
</feature>
<dbReference type="SMART" id="SM00133">
    <property type="entry name" value="S_TK_X"/>
    <property type="match status" value="1"/>
</dbReference>
<dbReference type="WBParaSite" id="TCNE_0001843501-mRNA-1">
    <property type="protein sequence ID" value="TCNE_0001843501-mRNA-1"/>
    <property type="gene ID" value="TCNE_0001843501"/>
</dbReference>
<dbReference type="SMART" id="SM00220">
    <property type="entry name" value="S_TKc"/>
    <property type="match status" value="1"/>
</dbReference>
<dbReference type="InterPro" id="IPR035014">
    <property type="entry name" value="STKc_cGK"/>
</dbReference>
<dbReference type="PANTHER" id="PTHR24353">
    <property type="entry name" value="CYCLIC NUCLEOTIDE-DEPENDENT PROTEIN KINASE"/>
    <property type="match status" value="1"/>
</dbReference>
<dbReference type="PROSITE" id="PS51285">
    <property type="entry name" value="AGC_KINASE_CTER"/>
    <property type="match status" value="1"/>
</dbReference>
<evidence type="ECO:0000259" key="9">
    <source>
        <dbReference type="PROSITE" id="PS51285"/>
    </source>
</evidence>
<dbReference type="FunFam" id="1.10.510.10:FF:000048">
    <property type="entry name" value="Protein kinase C"/>
    <property type="match status" value="1"/>
</dbReference>
<feature type="domain" description="Protein kinase" evidence="8">
    <location>
        <begin position="19"/>
        <end position="273"/>
    </location>
</feature>
<evidence type="ECO:0000256" key="6">
    <source>
        <dbReference type="ARBA" id="ARBA00022840"/>
    </source>
</evidence>
<dbReference type="CDD" id="cd05572">
    <property type="entry name" value="STKc_cGK"/>
    <property type="match status" value="1"/>
</dbReference>
<evidence type="ECO:0000256" key="3">
    <source>
        <dbReference type="ARBA" id="ARBA00022679"/>
    </source>
</evidence>
<feature type="domain" description="AGC-kinase C-terminal" evidence="9">
    <location>
        <begin position="274"/>
        <end position="324"/>
    </location>
</feature>
<evidence type="ECO:0000256" key="7">
    <source>
        <dbReference type="SAM" id="MobiDB-lite"/>
    </source>
</evidence>
<keyword evidence="4" id="KW-0547">Nucleotide-binding</keyword>
<dbReference type="Gene3D" id="3.30.200.20">
    <property type="entry name" value="Phosphorylase Kinase, domain 1"/>
    <property type="match status" value="1"/>
</dbReference>